<protein>
    <recommendedName>
        <fullName evidence="3">SseB family protein</fullName>
    </recommendedName>
</protein>
<comment type="caution">
    <text evidence="1">The sequence shown here is derived from an EMBL/GenBank/DDBJ whole genome shotgun (WGS) entry which is preliminary data.</text>
</comment>
<reference evidence="1 2" key="1">
    <citation type="submission" date="2023-12" db="EMBL/GenBank/DDBJ databases">
        <title>Amycolatopsis sp. V23-08.</title>
        <authorList>
            <person name="Somphong A."/>
        </authorList>
    </citation>
    <scope>NUCLEOTIDE SEQUENCE [LARGE SCALE GENOMIC DNA]</scope>
    <source>
        <strain evidence="1 2">V23-08</strain>
    </source>
</reference>
<evidence type="ECO:0000313" key="2">
    <source>
        <dbReference type="Proteomes" id="UP001304298"/>
    </source>
</evidence>
<proteinExistence type="predicted"/>
<organism evidence="1 2">
    <name type="scientific">Amycolatopsis heterodermiae</name>
    <dbReference type="NCBI Taxonomy" id="3110235"/>
    <lineage>
        <taxon>Bacteria</taxon>
        <taxon>Bacillati</taxon>
        <taxon>Actinomycetota</taxon>
        <taxon>Actinomycetes</taxon>
        <taxon>Pseudonocardiales</taxon>
        <taxon>Pseudonocardiaceae</taxon>
        <taxon>Amycolatopsis</taxon>
    </lineage>
</organism>
<dbReference type="EMBL" id="JAYFSI010000002">
    <property type="protein sequence ID" value="MEA5360044.1"/>
    <property type="molecule type" value="Genomic_DNA"/>
</dbReference>
<accession>A0ABU5R2I2</accession>
<sequence>MNATLAAVLDREERDGQQILAALVDHGVFVPVDANGSVVFLKGEDGDPVLPGYVSEACRAELLPSADGAVRCDALRLLDIARDTGVEVLALFSTGGWARVPAALLRQTLQERGQQAAGDQLKLGWSRHPAAVVLRDGAVQRIREFPAVRTVWVSHARRLATGAEHLMVHIAVDEDLPSASADRLMKALLADARQDVPVGMLALNTKTHAETIAELGTMGLDTVLADHTTGRVEVLSREYDPG</sequence>
<name>A0ABU5R2I2_9PSEU</name>
<dbReference type="Proteomes" id="UP001304298">
    <property type="component" value="Unassembled WGS sequence"/>
</dbReference>
<keyword evidence="2" id="KW-1185">Reference proteome</keyword>
<evidence type="ECO:0008006" key="3">
    <source>
        <dbReference type="Google" id="ProtNLM"/>
    </source>
</evidence>
<dbReference type="RefSeq" id="WP_323325836.1">
    <property type="nucleotide sequence ID" value="NZ_JAYFSI010000002.1"/>
</dbReference>
<evidence type="ECO:0000313" key="1">
    <source>
        <dbReference type="EMBL" id="MEA5360044.1"/>
    </source>
</evidence>
<gene>
    <name evidence="1" type="ORF">VA596_10895</name>
</gene>